<organism evidence="15 16">
    <name type="scientific">Dibothriocephalus latus</name>
    <name type="common">Fish tapeworm</name>
    <name type="synonym">Diphyllobothrium latum</name>
    <dbReference type="NCBI Taxonomy" id="60516"/>
    <lineage>
        <taxon>Eukaryota</taxon>
        <taxon>Metazoa</taxon>
        <taxon>Spiralia</taxon>
        <taxon>Lophotrochozoa</taxon>
        <taxon>Platyhelminthes</taxon>
        <taxon>Cestoda</taxon>
        <taxon>Eucestoda</taxon>
        <taxon>Diphyllobothriidea</taxon>
        <taxon>Diphyllobothriidae</taxon>
        <taxon>Dibothriocephalus</taxon>
    </lineage>
</organism>
<feature type="binding site" evidence="13">
    <location>
        <position position="56"/>
    </location>
    <ligand>
        <name>Na(+)</name>
        <dbReference type="ChEBI" id="CHEBI:29101"/>
        <label>1</label>
    </ligand>
</feature>
<name>A0A3P7NYR2_DIBLA</name>
<dbReference type="GO" id="GO:0008504">
    <property type="term" value="F:monoamine transmembrane transporter activity"/>
    <property type="evidence" value="ECO:0007669"/>
    <property type="project" value="UniProtKB-ARBA"/>
</dbReference>
<evidence type="ECO:0000256" key="1">
    <source>
        <dbReference type="ARBA" id="ARBA00004651"/>
    </source>
</evidence>
<reference evidence="15 16" key="1">
    <citation type="submission" date="2018-11" db="EMBL/GenBank/DDBJ databases">
        <authorList>
            <consortium name="Pathogen Informatics"/>
        </authorList>
    </citation>
    <scope>NUCLEOTIDE SEQUENCE [LARGE SCALE GENOMIC DNA]</scope>
</reference>
<evidence type="ECO:0008006" key="17">
    <source>
        <dbReference type="Google" id="ProtNLM"/>
    </source>
</evidence>
<evidence type="ECO:0000256" key="8">
    <source>
        <dbReference type="ARBA" id="ARBA00022989"/>
    </source>
</evidence>
<dbReference type="GO" id="GO:0090493">
    <property type="term" value="P:catecholamine uptake"/>
    <property type="evidence" value="ECO:0007669"/>
    <property type="project" value="UniProtKB-ARBA"/>
</dbReference>
<evidence type="ECO:0000256" key="5">
    <source>
        <dbReference type="ARBA" id="ARBA00022723"/>
    </source>
</evidence>
<evidence type="ECO:0000256" key="4">
    <source>
        <dbReference type="ARBA" id="ARBA00022692"/>
    </source>
</evidence>
<keyword evidence="16" id="KW-1185">Reference proteome</keyword>
<keyword evidence="5 13" id="KW-0479">Metal-binding</keyword>
<keyword evidence="2" id="KW-0813">Transport</keyword>
<dbReference type="OrthoDB" id="6581954at2759"/>
<keyword evidence="7" id="KW-0769">Symport</keyword>
<dbReference type="Pfam" id="PF00209">
    <property type="entry name" value="SNF"/>
    <property type="match status" value="1"/>
</dbReference>
<dbReference type="PROSITE" id="PS50267">
    <property type="entry name" value="NA_NEUROTRAN_SYMP_3"/>
    <property type="match status" value="1"/>
</dbReference>
<keyword evidence="3" id="KW-1003">Cell membrane</keyword>
<feature type="transmembrane region" description="Helical" evidence="14">
    <location>
        <begin position="89"/>
        <end position="114"/>
    </location>
</feature>
<keyword evidence="4 14" id="KW-0812">Transmembrane</keyword>
<evidence type="ECO:0000256" key="7">
    <source>
        <dbReference type="ARBA" id="ARBA00022847"/>
    </source>
</evidence>
<dbReference type="GO" id="GO:0046872">
    <property type="term" value="F:metal ion binding"/>
    <property type="evidence" value="ECO:0007669"/>
    <property type="project" value="UniProtKB-KW"/>
</dbReference>
<evidence type="ECO:0000313" key="16">
    <source>
        <dbReference type="Proteomes" id="UP000281553"/>
    </source>
</evidence>
<dbReference type="InterPro" id="IPR037272">
    <property type="entry name" value="SNS_sf"/>
</dbReference>
<evidence type="ECO:0000256" key="10">
    <source>
        <dbReference type="ARBA" id="ARBA00023136"/>
    </source>
</evidence>
<protein>
    <recommendedName>
        <fullName evidence="17">Ion transport domain-containing protein</fullName>
    </recommendedName>
</protein>
<dbReference type="PANTHER" id="PTHR11616">
    <property type="entry name" value="SODIUM/CHLORIDE DEPENDENT TRANSPORTER"/>
    <property type="match status" value="1"/>
</dbReference>
<dbReference type="PANTHER" id="PTHR11616:SF320">
    <property type="entry name" value="SODIUM-DEPENDENT NORADRENALINE TRANSPORTER"/>
    <property type="match status" value="1"/>
</dbReference>
<evidence type="ECO:0000313" key="15">
    <source>
        <dbReference type="EMBL" id="VDN42843.1"/>
    </source>
</evidence>
<dbReference type="EMBL" id="UYRU01105900">
    <property type="protein sequence ID" value="VDN42843.1"/>
    <property type="molecule type" value="Genomic_DNA"/>
</dbReference>
<evidence type="ECO:0000256" key="9">
    <source>
        <dbReference type="ARBA" id="ARBA00023053"/>
    </source>
</evidence>
<keyword evidence="9 13" id="KW-0915">Sodium</keyword>
<accession>A0A3P7NYR2</accession>
<evidence type="ECO:0000256" key="3">
    <source>
        <dbReference type="ARBA" id="ARBA00022475"/>
    </source>
</evidence>
<dbReference type="AlphaFoldDB" id="A0A3P7NYR2"/>
<comment type="subcellular location">
    <subcellularLocation>
        <location evidence="1">Cell membrane</location>
        <topology evidence="1">Multi-pass membrane protein</topology>
    </subcellularLocation>
</comment>
<evidence type="ECO:0000256" key="2">
    <source>
        <dbReference type="ARBA" id="ARBA00022448"/>
    </source>
</evidence>
<dbReference type="GO" id="GO:0006865">
    <property type="term" value="P:amino acid transport"/>
    <property type="evidence" value="ECO:0007669"/>
    <property type="project" value="TreeGrafter"/>
</dbReference>
<keyword evidence="8 14" id="KW-1133">Transmembrane helix</keyword>
<feature type="transmembrane region" description="Helical" evidence="14">
    <location>
        <begin position="39"/>
        <end position="68"/>
    </location>
</feature>
<evidence type="ECO:0000256" key="14">
    <source>
        <dbReference type="SAM" id="Phobius"/>
    </source>
</evidence>
<dbReference type="InterPro" id="IPR000175">
    <property type="entry name" value="Na/ntran_symport"/>
</dbReference>
<feature type="binding site" evidence="13">
    <location>
        <position position="52"/>
    </location>
    <ligand>
        <name>Na(+)</name>
        <dbReference type="ChEBI" id="CHEBI:29101"/>
        <label>1</label>
    </ligand>
</feature>
<keyword evidence="6" id="KW-0532">Neurotransmitter transport</keyword>
<proteinExistence type="predicted"/>
<evidence type="ECO:0000256" key="11">
    <source>
        <dbReference type="ARBA" id="ARBA00023157"/>
    </source>
</evidence>
<evidence type="ECO:0000256" key="6">
    <source>
        <dbReference type="ARBA" id="ARBA00022775"/>
    </source>
</evidence>
<keyword evidence="12" id="KW-0325">Glycoprotein</keyword>
<keyword evidence="11" id="KW-1015">Disulfide bond</keyword>
<keyword evidence="10 14" id="KW-0472">Membrane</keyword>
<feature type="non-terminal residue" evidence="15">
    <location>
        <position position="121"/>
    </location>
</feature>
<dbReference type="GO" id="GO:0006836">
    <property type="term" value="P:neurotransmitter transport"/>
    <property type="evidence" value="ECO:0007669"/>
    <property type="project" value="UniProtKB-KW"/>
</dbReference>
<dbReference type="SUPFAM" id="SSF161070">
    <property type="entry name" value="SNF-like"/>
    <property type="match status" value="1"/>
</dbReference>
<sequence>MQPLFAFSGELYERILNYSRPGLAFVVYPEAIAQMPFPVFWSICFFLMLTTLGLGSQFAIVETVMSGLEDELRRVGRLTTRWSKMTFRICLCAVNFLLGLPMVCKGGYFLLFLVDWSMSGY</sequence>
<dbReference type="GO" id="GO:0005886">
    <property type="term" value="C:plasma membrane"/>
    <property type="evidence" value="ECO:0007669"/>
    <property type="project" value="UniProtKB-SubCell"/>
</dbReference>
<dbReference type="Proteomes" id="UP000281553">
    <property type="component" value="Unassembled WGS sequence"/>
</dbReference>
<evidence type="ECO:0000256" key="12">
    <source>
        <dbReference type="ARBA" id="ARBA00023180"/>
    </source>
</evidence>
<evidence type="ECO:0000256" key="13">
    <source>
        <dbReference type="PIRSR" id="PIRSR600175-1"/>
    </source>
</evidence>
<dbReference type="GO" id="GO:0015378">
    <property type="term" value="F:sodium:chloride symporter activity"/>
    <property type="evidence" value="ECO:0007669"/>
    <property type="project" value="UniProtKB-ARBA"/>
</dbReference>
<gene>
    <name evidence="15" type="ORF">DILT_LOCUS18919</name>
</gene>